<proteinExistence type="predicted"/>
<accession>A0A0F9ABP5</accession>
<sequence>MDNQEKLRRQGLKDIYYYDRTEHGIVTICLLVEHDGVKAKGRSLCSPKDQFVKVTVRPLLLVRTPL</sequence>
<dbReference type="AlphaFoldDB" id="A0A0F9ABP5"/>
<protein>
    <submittedName>
        <fullName evidence="1">Uncharacterized protein</fullName>
    </submittedName>
</protein>
<dbReference type="EMBL" id="LAZR01055658">
    <property type="protein sequence ID" value="KKK75879.1"/>
    <property type="molecule type" value="Genomic_DNA"/>
</dbReference>
<comment type="caution">
    <text evidence="1">The sequence shown here is derived from an EMBL/GenBank/DDBJ whole genome shotgun (WGS) entry which is preliminary data.</text>
</comment>
<reference evidence="1" key="1">
    <citation type="journal article" date="2015" name="Nature">
        <title>Complex archaea that bridge the gap between prokaryotes and eukaryotes.</title>
        <authorList>
            <person name="Spang A."/>
            <person name="Saw J.H."/>
            <person name="Jorgensen S.L."/>
            <person name="Zaremba-Niedzwiedzka K."/>
            <person name="Martijn J."/>
            <person name="Lind A.E."/>
            <person name="van Eijk R."/>
            <person name="Schleper C."/>
            <person name="Guy L."/>
            <person name="Ettema T.J."/>
        </authorList>
    </citation>
    <scope>NUCLEOTIDE SEQUENCE</scope>
</reference>
<feature type="non-terminal residue" evidence="1">
    <location>
        <position position="66"/>
    </location>
</feature>
<organism evidence="1">
    <name type="scientific">marine sediment metagenome</name>
    <dbReference type="NCBI Taxonomy" id="412755"/>
    <lineage>
        <taxon>unclassified sequences</taxon>
        <taxon>metagenomes</taxon>
        <taxon>ecological metagenomes</taxon>
    </lineage>
</organism>
<evidence type="ECO:0000313" key="1">
    <source>
        <dbReference type="EMBL" id="KKK75879.1"/>
    </source>
</evidence>
<name>A0A0F9ABP5_9ZZZZ</name>
<gene>
    <name evidence="1" type="ORF">LCGC14_2869310</name>
</gene>